<dbReference type="Proteomes" id="UP001392318">
    <property type="component" value="Unassembled WGS sequence"/>
</dbReference>
<proteinExistence type="predicted"/>
<organism evidence="1 2">
    <name type="scientific">Paraburkholderia unamae</name>
    <dbReference type="NCBI Taxonomy" id="219649"/>
    <lineage>
        <taxon>Bacteria</taxon>
        <taxon>Pseudomonadati</taxon>
        <taxon>Pseudomonadota</taxon>
        <taxon>Betaproteobacteria</taxon>
        <taxon>Burkholderiales</taxon>
        <taxon>Burkholderiaceae</taxon>
        <taxon>Paraburkholderia</taxon>
    </lineage>
</organism>
<reference evidence="1" key="1">
    <citation type="submission" date="2024-01" db="EMBL/GenBank/DDBJ databases">
        <title>The diversity of rhizobia nodulating Mimosa spp. in eleven states of Brazil covering several biomes is determined by host plant, location, and edaphic factors.</title>
        <authorList>
            <person name="Rouws L."/>
            <person name="Barauna A."/>
            <person name="Beukes C."/>
            <person name="De Faria S.M."/>
            <person name="Gross E."/>
            <person name="Dos Reis Junior F.B."/>
            <person name="Simon M."/>
            <person name="Maluk M."/>
            <person name="Odee D.W."/>
            <person name="Kenicer G."/>
            <person name="Young J.P.W."/>
            <person name="Reis V.M."/>
            <person name="Zilli J."/>
            <person name="James E.K."/>
        </authorList>
    </citation>
    <scope>NUCLEOTIDE SEQUENCE</scope>
    <source>
        <strain evidence="1">JPY452</strain>
    </source>
</reference>
<name>A0ACC6RLE4_9BURK</name>
<evidence type="ECO:0000313" key="2">
    <source>
        <dbReference type="Proteomes" id="UP001392318"/>
    </source>
</evidence>
<evidence type="ECO:0000313" key="1">
    <source>
        <dbReference type="EMBL" id="MEM5402113.1"/>
    </source>
</evidence>
<accession>A0ACC6RLE4</accession>
<sequence>MDDKVNALEGSDYLLRLAVLRMQVVDLWSGETTRVRSDLSKFINFVEAQLPDDLRVQSACNIARSLVVLERPFCALLRIELLLAQFGHFADSRLMPGAWRH</sequence>
<dbReference type="EMBL" id="JAYMRU010000013">
    <property type="protein sequence ID" value="MEM5402113.1"/>
    <property type="molecule type" value="Genomic_DNA"/>
</dbReference>
<gene>
    <name evidence="1" type="ORF">VSR83_18755</name>
</gene>
<keyword evidence="2" id="KW-1185">Reference proteome</keyword>
<protein>
    <submittedName>
        <fullName evidence="1">Uncharacterized protein</fullName>
    </submittedName>
</protein>
<comment type="caution">
    <text evidence="1">The sequence shown here is derived from an EMBL/GenBank/DDBJ whole genome shotgun (WGS) entry which is preliminary data.</text>
</comment>